<feature type="domain" description="HTH araC/xylS-type" evidence="4">
    <location>
        <begin position="248"/>
        <end position="345"/>
    </location>
</feature>
<keyword evidence="3" id="KW-0804">Transcription</keyword>
<dbReference type="RefSeq" id="WP_122187265.1">
    <property type="nucleotide sequence ID" value="NZ_RFFH01000002.1"/>
</dbReference>
<evidence type="ECO:0000313" key="5">
    <source>
        <dbReference type="EMBL" id="RMI34343.1"/>
    </source>
</evidence>
<dbReference type="SUPFAM" id="SSF46689">
    <property type="entry name" value="Homeodomain-like"/>
    <property type="match status" value="1"/>
</dbReference>
<accession>A0A3M2LCN8</accession>
<organism evidence="5 6">
    <name type="scientific">Nocardia stercoris</name>
    <dbReference type="NCBI Taxonomy" id="2483361"/>
    <lineage>
        <taxon>Bacteria</taxon>
        <taxon>Bacillati</taxon>
        <taxon>Actinomycetota</taxon>
        <taxon>Actinomycetes</taxon>
        <taxon>Mycobacteriales</taxon>
        <taxon>Nocardiaceae</taxon>
        <taxon>Nocardia</taxon>
    </lineage>
</organism>
<dbReference type="EMBL" id="RFFH01000002">
    <property type="protein sequence ID" value="RMI34343.1"/>
    <property type="molecule type" value="Genomic_DNA"/>
</dbReference>
<dbReference type="GO" id="GO:0005829">
    <property type="term" value="C:cytosol"/>
    <property type="evidence" value="ECO:0007669"/>
    <property type="project" value="TreeGrafter"/>
</dbReference>
<protein>
    <submittedName>
        <fullName evidence="5">AraC family transcriptional regulator</fullName>
    </submittedName>
</protein>
<dbReference type="Pfam" id="PF12833">
    <property type="entry name" value="HTH_18"/>
    <property type="match status" value="1"/>
</dbReference>
<comment type="caution">
    <text evidence="5">The sequence shown here is derived from an EMBL/GenBank/DDBJ whole genome shotgun (WGS) entry which is preliminary data.</text>
</comment>
<keyword evidence="6" id="KW-1185">Reference proteome</keyword>
<evidence type="ECO:0000256" key="2">
    <source>
        <dbReference type="ARBA" id="ARBA00023125"/>
    </source>
</evidence>
<sequence length="347" mass="37880">MNELNHWRSRAPDLEAATIPPVVILGLVEAAQRHSVDTEPWFTGTAVTPGRLTLPETRLSYRQVAVIVKRALRALPDGPLGIAVGSRDAVVSWGLLGFACRASATAADALDVAMSLHQASGSVLDYHLEHGPEQFAVRLEMRSPDPELLPFLCEEGASSIVTLLRAVFGAGASPAGLEFAYPRPAHAGAYDRYFRCPVTFAAAQTRVVFDRELLSRPLPTWNPAQLTMALDAVKHLARPATLRPDIVTAVEDVLREHLRRPVTVAVVAGRLGIGERTLQRRLTRAGVRFGDLRDRLRQQHATTLLRDSSLPIGAIAGEVGFSDTREFRRAYLRWTGRTPSAQRAAAT</sequence>
<dbReference type="OrthoDB" id="5241536at2"/>
<dbReference type="Pfam" id="PF12625">
    <property type="entry name" value="Arabinose_bd"/>
    <property type="match status" value="1"/>
</dbReference>
<evidence type="ECO:0000256" key="3">
    <source>
        <dbReference type="ARBA" id="ARBA00023163"/>
    </source>
</evidence>
<dbReference type="GO" id="GO:0000976">
    <property type="term" value="F:transcription cis-regulatory region binding"/>
    <property type="evidence" value="ECO:0007669"/>
    <property type="project" value="TreeGrafter"/>
</dbReference>
<dbReference type="InterPro" id="IPR009057">
    <property type="entry name" value="Homeodomain-like_sf"/>
</dbReference>
<name>A0A3M2LCN8_9NOCA</name>
<keyword evidence="1" id="KW-0805">Transcription regulation</keyword>
<reference evidence="5 6" key="1">
    <citation type="submission" date="2018-10" db="EMBL/GenBank/DDBJ databases">
        <title>Isolation from cow dung.</title>
        <authorList>
            <person name="Ling L."/>
        </authorList>
    </citation>
    <scope>NUCLEOTIDE SEQUENCE [LARGE SCALE GENOMIC DNA]</scope>
    <source>
        <strain evidence="5 6">NEAU-LL90</strain>
    </source>
</reference>
<dbReference type="Proteomes" id="UP000279275">
    <property type="component" value="Unassembled WGS sequence"/>
</dbReference>
<dbReference type="Gene3D" id="1.10.10.60">
    <property type="entry name" value="Homeodomain-like"/>
    <property type="match status" value="1"/>
</dbReference>
<evidence type="ECO:0000259" key="4">
    <source>
        <dbReference type="PROSITE" id="PS01124"/>
    </source>
</evidence>
<dbReference type="PANTHER" id="PTHR47894">
    <property type="entry name" value="HTH-TYPE TRANSCRIPTIONAL REGULATOR GADX"/>
    <property type="match status" value="1"/>
</dbReference>
<dbReference type="PROSITE" id="PS01124">
    <property type="entry name" value="HTH_ARAC_FAMILY_2"/>
    <property type="match status" value="1"/>
</dbReference>
<dbReference type="InterPro" id="IPR018060">
    <property type="entry name" value="HTH_AraC"/>
</dbReference>
<keyword evidence="2" id="KW-0238">DNA-binding</keyword>
<evidence type="ECO:0000313" key="6">
    <source>
        <dbReference type="Proteomes" id="UP000279275"/>
    </source>
</evidence>
<dbReference type="PANTHER" id="PTHR47894:SF1">
    <property type="entry name" value="HTH-TYPE TRANSCRIPTIONAL REGULATOR VQSM"/>
    <property type="match status" value="1"/>
</dbReference>
<dbReference type="InterPro" id="IPR032687">
    <property type="entry name" value="AraC-type_N"/>
</dbReference>
<proteinExistence type="predicted"/>
<dbReference type="SMART" id="SM00342">
    <property type="entry name" value="HTH_ARAC"/>
    <property type="match status" value="1"/>
</dbReference>
<dbReference type="AlphaFoldDB" id="A0A3M2LCN8"/>
<evidence type="ECO:0000256" key="1">
    <source>
        <dbReference type="ARBA" id="ARBA00023015"/>
    </source>
</evidence>
<dbReference type="GO" id="GO:0003700">
    <property type="term" value="F:DNA-binding transcription factor activity"/>
    <property type="evidence" value="ECO:0007669"/>
    <property type="project" value="InterPro"/>
</dbReference>
<gene>
    <name evidence="5" type="ORF">EBN03_08135</name>
</gene>